<accession>D6ZF75</accession>
<dbReference type="KEGG" id="srt:Srot_1126"/>
<gene>
    <name evidence="2" type="ordered locus">Srot_1126</name>
</gene>
<dbReference type="AlphaFoldDB" id="D6ZF75"/>
<name>D6ZF75_SEGRD</name>
<dbReference type="SMART" id="SM00642">
    <property type="entry name" value="Aamy"/>
    <property type="match status" value="1"/>
</dbReference>
<dbReference type="GO" id="GO:0005992">
    <property type="term" value="P:trehalose biosynthetic process"/>
    <property type="evidence" value="ECO:0007669"/>
    <property type="project" value="TreeGrafter"/>
</dbReference>
<dbReference type="Gene3D" id="3.20.20.80">
    <property type="entry name" value="Glycosidases"/>
    <property type="match status" value="3"/>
</dbReference>
<dbReference type="NCBIfam" id="TIGR02401">
    <property type="entry name" value="trehalose_TreY"/>
    <property type="match status" value="1"/>
</dbReference>
<protein>
    <submittedName>
        <fullName evidence="2">Malto-oligosyltrehalose synthase</fullName>
    </submittedName>
</protein>
<feature type="domain" description="Glycosyl hydrolase family 13 catalytic" evidence="1">
    <location>
        <begin position="13"/>
        <end position="392"/>
    </location>
</feature>
<reference evidence="2 3" key="1">
    <citation type="journal article" date="2010" name="Stand. Genomic Sci.">
        <title>Complete genome sequence of Segniliparus rotundus type strain (CDC 1076).</title>
        <authorList>
            <person name="Sikorski J."/>
            <person name="Lapidus A."/>
            <person name="Copeland A."/>
            <person name="Misra M."/>
            <person name="Glavina Del Rio T."/>
            <person name="Nolan M."/>
            <person name="Lucas S."/>
            <person name="Chen F."/>
            <person name="Tice H."/>
            <person name="Cheng J.F."/>
            <person name="Jando M."/>
            <person name="Schneider S."/>
            <person name="Bruce D."/>
            <person name="Goodwin L."/>
            <person name="Pitluck S."/>
            <person name="Liolios K."/>
            <person name="Mikhailova N."/>
            <person name="Pati A."/>
            <person name="Ivanova N."/>
            <person name="Mavromatis K."/>
            <person name="Chen A."/>
            <person name="Palaniappan K."/>
            <person name="Chertkov O."/>
            <person name="Land M."/>
            <person name="Hauser L."/>
            <person name="Chang Y.J."/>
            <person name="Jeffries C.D."/>
            <person name="Brettin T."/>
            <person name="Detter J.C."/>
            <person name="Han C."/>
            <person name="Rohde M."/>
            <person name="Goker M."/>
            <person name="Bristow J."/>
            <person name="Eisen J.A."/>
            <person name="Markowitz V."/>
            <person name="Hugenholtz P."/>
            <person name="Kyrpides N.C."/>
            <person name="Klenk H.P."/>
        </authorList>
    </citation>
    <scope>NUCLEOTIDE SEQUENCE [LARGE SCALE GENOMIC DNA]</scope>
    <source>
        <strain evidence="3">ATCC BAA-972 / CDC 1076 / CIP 108378 / DSM 44985 / JCM 13578</strain>
    </source>
</reference>
<dbReference type="InterPro" id="IPR012767">
    <property type="entry name" value="Trehalose_TreY"/>
</dbReference>
<organism evidence="2 3">
    <name type="scientific">Segniliparus rotundus (strain ATCC BAA-972 / CDC 1076 / CIP 108378 / DSM 44985 / JCM 13578)</name>
    <dbReference type="NCBI Taxonomy" id="640132"/>
    <lineage>
        <taxon>Bacteria</taxon>
        <taxon>Bacillati</taxon>
        <taxon>Actinomycetota</taxon>
        <taxon>Actinomycetes</taxon>
        <taxon>Mycobacteriales</taxon>
        <taxon>Segniliparaceae</taxon>
        <taxon>Segniliparus</taxon>
    </lineage>
</organism>
<dbReference type="PANTHER" id="PTHR10357">
    <property type="entry name" value="ALPHA-AMYLASE FAMILY MEMBER"/>
    <property type="match status" value="1"/>
</dbReference>
<evidence type="ECO:0000313" key="2">
    <source>
        <dbReference type="EMBL" id="ADG97599.1"/>
    </source>
</evidence>
<dbReference type="EMBL" id="CP001958">
    <property type="protein sequence ID" value="ADG97599.1"/>
    <property type="molecule type" value="Genomic_DNA"/>
</dbReference>
<dbReference type="eggNOG" id="COG3280">
    <property type="taxonomic scope" value="Bacteria"/>
</dbReference>
<evidence type="ECO:0000313" key="3">
    <source>
        <dbReference type="Proteomes" id="UP000002247"/>
    </source>
</evidence>
<dbReference type="RefSeq" id="WP_013138055.1">
    <property type="nucleotide sequence ID" value="NC_014168.1"/>
</dbReference>
<dbReference type="Gene3D" id="3.30.750.90">
    <property type="match status" value="1"/>
</dbReference>
<dbReference type="CDD" id="cd11336">
    <property type="entry name" value="AmyAc_MTSase"/>
    <property type="match status" value="1"/>
</dbReference>
<dbReference type="CAZy" id="GH13">
    <property type="family name" value="Glycoside Hydrolase Family 13"/>
</dbReference>
<sequence length="831" mass="92100">MVPRPITSTYRLQLRPEFTFAEAAQQLPYLHDLGVSHLYLSPILTSVAGSTHGYDVTDPTTVREELGGRAGFEALARKAHEFGMGLIVDIVPNHMGVAVPHENPWWWDVLSRGTRSAYAKFFDIDWDEEERFNLPVLGSANDLDKLAVQDGELRYFEHRYPLAEGTGSGEPRQVHDRQHYRLVPWNTDRVGYRRFFSVNELAGLRQEDPEVFAASHAELKSLVDAGWIDGLRVDHPDGLADPVGYLRDLRELIGPDRWLVIEKILHKDERLDPALPVDGTTGYAALQEVCGVFVHPGGEDRLTELSLEVTGDPGDEGALEIAGLAARREALLGALRSELRRLVRCVQRESGTGLDPNALAGAIAEIILRLNVYRADYPSLTGALADALAQVRAEKPEHGPAVDVTADVLAKGGESAVRFHQLCGPVMAKGMEDRLFYRTARLIGLQEVGGAPEQFGVALDEFHRRMASRAERLPKTMTTLSTHDTKRGEDVRARLALIAESPIWSRLVYFDEGVLDLPPDHAGQPGYLFPSGHDFSASAGGVTGYFLWQTLWGVLPAPLPVPAPMRELEQALEERQRNGADVAALREEYRASSEGWRQKLDEVPDDVFARVRAYARKATREAGLKTSWNNPDLVFETDIDHWLGAAAHSGFAGLIRLFRSELAASERANILGQKLVQLLCPGIPDVYQGTEFPEDSLVDPDNRRLVDYAARADALAAGTEEKQQLVRAALRLRRERPDSFVGGGYWPVPARTPHLLGFGRGPRDSDKPDVIVLATRFATTLEKQGGWQNEGFDLGDTHWEDRLDGKRWTGLVPYAELFAERPVALLVESAP</sequence>
<dbReference type="GO" id="GO:0047470">
    <property type="term" value="F:(1,4)-alpha-D-glucan 1-alpha-D-glucosylmutase activity"/>
    <property type="evidence" value="ECO:0007669"/>
    <property type="project" value="TreeGrafter"/>
</dbReference>
<dbReference type="Gene3D" id="3.30.1590.10">
    <property type="entry name" value="Maltooligosyl trehalose synthase, domain 2"/>
    <property type="match status" value="1"/>
</dbReference>
<dbReference type="Pfam" id="PF00128">
    <property type="entry name" value="Alpha-amylase"/>
    <property type="match status" value="1"/>
</dbReference>
<dbReference type="STRING" id="640132.Srot_1126"/>
<dbReference type="GO" id="GO:0030980">
    <property type="term" value="P:alpha-glucan catabolic process"/>
    <property type="evidence" value="ECO:0007669"/>
    <property type="project" value="TreeGrafter"/>
</dbReference>
<dbReference type="Proteomes" id="UP000002247">
    <property type="component" value="Chromosome"/>
</dbReference>
<dbReference type="SUPFAM" id="SSF51445">
    <property type="entry name" value="(Trans)glycosidases"/>
    <property type="match status" value="1"/>
</dbReference>
<dbReference type="PANTHER" id="PTHR10357:SF216">
    <property type="entry name" value="MALTOOLIGOSYL TREHALOSE SYNTHASE-RELATED"/>
    <property type="match status" value="1"/>
</dbReference>
<dbReference type="HOGENOM" id="CLU_005045_1_0_11"/>
<evidence type="ECO:0000259" key="1">
    <source>
        <dbReference type="SMART" id="SM00642"/>
    </source>
</evidence>
<keyword evidence="3" id="KW-1185">Reference proteome</keyword>
<dbReference type="InterPro" id="IPR017853">
    <property type="entry name" value="GH"/>
</dbReference>
<proteinExistence type="predicted"/>
<dbReference type="InterPro" id="IPR006047">
    <property type="entry name" value="GH13_cat_dom"/>
</dbReference>